<evidence type="ECO:0000256" key="1">
    <source>
        <dbReference type="SAM" id="MobiDB-lite"/>
    </source>
</evidence>
<organism evidence="3">
    <name type="scientific">uncultured Caudovirales phage</name>
    <dbReference type="NCBI Taxonomy" id="2100421"/>
    <lineage>
        <taxon>Viruses</taxon>
        <taxon>Duplodnaviria</taxon>
        <taxon>Heunggongvirae</taxon>
        <taxon>Uroviricota</taxon>
        <taxon>Caudoviricetes</taxon>
        <taxon>Peduoviridae</taxon>
        <taxon>Maltschvirus</taxon>
        <taxon>Maltschvirus maltsch</taxon>
    </lineage>
</organism>
<name>A0A6J5PD17_9CAUD</name>
<feature type="region of interest" description="Disordered" evidence="1">
    <location>
        <begin position="360"/>
        <end position="386"/>
    </location>
</feature>
<dbReference type="EMBL" id="LR797240">
    <property type="protein sequence ID" value="CAB4195507.1"/>
    <property type="molecule type" value="Genomic_DNA"/>
</dbReference>
<sequence length="386" mass="40208">MNPADEIVLKALEPFMTDDAYAYVVEKTIEAGGVRELTDPTARMQLELAKRAFGGDRSAAASYAANARWKGKKEEFLTADNQGVKQRSAKMGGVNTQFDVKPIKITDIKTGDIVSLASTKTPQKVTAIAIKDGKAAIATQDLSSNNRYNSIAPSGGEGRLWTPISQEEVAKRAFGGDRSAAAAYAANARWRGASIGSKGEAIGVTVNGSHTPVNFSVTETAAADVKFGDTILNAHGQPAWVTGSTIKPSPAGYDHIISSTPVAYTTGRSGQLQHSLPPNFHASSNPSDNLVVPAGTLGPKVKVLSAVGLGKANGSTSGRIDASRKIDPSKITAADTAFINGGANGPERVRRRTQVIDTYASQGKDVSIPSSSGPKGGAQWLGTSGQ</sequence>
<evidence type="ECO:0000313" key="3">
    <source>
        <dbReference type="EMBL" id="CAB4169353.1"/>
    </source>
</evidence>
<dbReference type="EMBL" id="LR796845">
    <property type="protein sequence ID" value="CAB4169353.1"/>
    <property type="molecule type" value="Genomic_DNA"/>
</dbReference>
<evidence type="ECO:0000313" key="4">
    <source>
        <dbReference type="EMBL" id="CAB4195507.1"/>
    </source>
</evidence>
<accession>A0A6J5PD17</accession>
<dbReference type="EMBL" id="LR796438">
    <property type="protein sequence ID" value="CAB4144876.1"/>
    <property type="molecule type" value="Genomic_DNA"/>
</dbReference>
<protein>
    <submittedName>
        <fullName evidence="3">Uncharacterized protein</fullName>
    </submittedName>
</protein>
<reference evidence="3" key="1">
    <citation type="submission" date="2020-05" db="EMBL/GenBank/DDBJ databases">
        <authorList>
            <person name="Chiriac C."/>
            <person name="Salcher M."/>
            <person name="Ghai R."/>
            <person name="Kavagutti S V."/>
        </authorList>
    </citation>
    <scope>NUCLEOTIDE SEQUENCE</scope>
</reference>
<proteinExistence type="predicted"/>
<gene>
    <name evidence="4" type="ORF">UFOVP1296_17</name>
    <name evidence="2" type="ORF">UFOVP471_77</name>
    <name evidence="3" type="ORF">UFOVP890_17</name>
</gene>
<evidence type="ECO:0000313" key="2">
    <source>
        <dbReference type="EMBL" id="CAB4144876.1"/>
    </source>
</evidence>